<sequence length="139" mass="15338">MEALAMEKLDIMNASKRLDVKNACIDQSRFVCVGAERLYFENVSLAGTKITDANMSDLEIDGAQLGGAFIHNIGLPPEGHPAYTPGAEQRPLRFESCDLRGSRIERCDLSRVEIADCELSGMTINGIPVEELLKSYFEK</sequence>
<dbReference type="AlphaFoldDB" id="A0A4R5KB65"/>
<gene>
    <name evidence="1" type="ORF">E1757_33115</name>
</gene>
<dbReference type="Gene3D" id="2.160.20.80">
    <property type="entry name" value="E3 ubiquitin-protein ligase SopA"/>
    <property type="match status" value="1"/>
</dbReference>
<dbReference type="Proteomes" id="UP000295636">
    <property type="component" value="Unassembled WGS sequence"/>
</dbReference>
<accession>A0A4R5KB65</accession>
<organism evidence="1 2">
    <name type="scientific">Paenibacillus piri</name>
    <dbReference type="NCBI Taxonomy" id="2547395"/>
    <lineage>
        <taxon>Bacteria</taxon>
        <taxon>Bacillati</taxon>
        <taxon>Bacillota</taxon>
        <taxon>Bacilli</taxon>
        <taxon>Bacillales</taxon>
        <taxon>Paenibacillaceae</taxon>
        <taxon>Paenibacillus</taxon>
    </lineage>
</organism>
<dbReference type="EMBL" id="SMRT01000029">
    <property type="protein sequence ID" value="TDF91220.1"/>
    <property type="molecule type" value="Genomic_DNA"/>
</dbReference>
<name>A0A4R5KB65_9BACL</name>
<evidence type="ECO:0000313" key="2">
    <source>
        <dbReference type="Proteomes" id="UP000295636"/>
    </source>
</evidence>
<dbReference type="SUPFAM" id="SSF141571">
    <property type="entry name" value="Pentapeptide repeat-like"/>
    <property type="match status" value="1"/>
</dbReference>
<dbReference type="OrthoDB" id="9786032at2"/>
<protein>
    <submittedName>
        <fullName evidence="1">Pentapeptide repeat-containing protein</fullName>
    </submittedName>
</protein>
<proteinExistence type="predicted"/>
<keyword evidence="2" id="KW-1185">Reference proteome</keyword>
<reference evidence="1 2" key="1">
    <citation type="submission" date="2019-03" db="EMBL/GenBank/DDBJ databases">
        <title>This is whole genome sequence of Paenibacillus sp MS74 strain.</title>
        <authorList>
            <person name="Trinh H.N."/>
        </authorList>
    </citation>
    <scope>NUCLEOTIDE SEQUENCE [LARGE SCALE GENOMIC DNA]</scope>
    <source>
        <strain evidence="1 2">MS74</strain>
    </source>
</reference>
<comment type="caution">
    <text evidence="1">The sequence shown here is derived from an EMBL/GenBank/DDBJ whole genome shotgun (WGS) entry which is preliminary data.</text>
</comment>
<evidence type="ECO:0000313" key="1">
    <source>
        <dbReference type="EMBL" id="TDF91220.1"/>
    </source>
</evidence>